<dbReference type="PROSITE" id="PS51257">
    <property type="entry name" value="PROKAR_LIPOPROTEIN"/>
    <property type="match status" value="1"/>
</dbReference>
<evidence type="ECO:0000313" key="3">
    <source>
        <dbReference type="Proteomes" id="UP000551353"/>
    </source>
</evidence>
<keyword evidence="3" id="KW-1185">Reference proteome</keyword>
<reference evidence="2 3" key="1">
    <citation type="submission" date="2020-08" db="EMBL/GenBank/DDBJ databases">
        <title>Genomic Encyclopedia of Type Strains, Phase IV (KMG-V): Genome sequencing to study the core and pangenomes of soil and plant-associated prokaryotes.</title>
        <authorList>
            <person name="Whitman W."/>
        </authorList>
    </citation>
    <scope>NUCLEOTIDE SEQUENCE [LARGE SCALE GENOMIC DNA]</scope>
    <source>
        <strain evidence="2 3">SEMIA 4087</strain>
    </source>
</reference>
<dbReference type="EMBL" id="JACIFX010000004">
    <property type="protein sequence ID" value="MBB4229536.1"/>
    <property type="molecule type" value="Genomic_DNA"/>
</dbReference>
<evidence type="ECO:0000313" key="2">
    <source>
        <dbReference type="EMBL" id="MBB4229536.1"/>
    </source>
</evidence>
<name>A0ABR6INS5_9HYPH</name>
<accession>A0ABR6INS5</accession>
<feature type="region of interest" description="Disordered" evidence="1">
    <location>
        <begin position="44"/>
        <end position="72"/>
    </location>
</feature>
<feature type="compositionally biased region" description="Basic residues" evidence="1">
    <location>
        <begin position="62"/>
        <end position="72"/>
    </location>
</feature>
<proteinExistence type="predicted"/>
<evidence type="ECO:0000256" key="1">
    <source>
        <dbReference type="SAM" id="MobiDB-lite"/>
    </source>
</evidence>
<organism evidence="2 3">
    <name type="scientific">Rhizobium mongolense</name>
    <dbReference type="NCBI Taxonomy" id="57676"/>
    <lineage>
        <taxon>Bacteria</taxon>
        <taxon>Pseudomonadati</taxon>
        <taxon>Pseudomonadota</taxon>
        <taxon>Alphaproteobacteria</taxon>
        <taxon>Hyphomicrobiales</taxon>
        <taxon>Rhizobiaceae</taxon>
        <taxon>Rhizobium/Agrobacterium group</taxon>
        <taxon>Rhizobium</taxon>
    </lineage>
</organism>
<sequence>MHKKCAFSRNPQPCPGASQSCAPVDTKGLTIGWKLAEVDAELATEGRSPGAAGHDKWLLSRSPRRSIGRPSSRCRARRAILMHAASEFRATEGAVGEGSAVRSDGEKTPLFQRRPLALAVRLPAHCRACRSSRRGRFRKVAPACPAIERPQRQNPVSSPVFGRKSLPQIEAIGGDRKFARVAVLLAAPHPIPARLLGTTRPLNV</sequence>
<protein>
    <submittedName>
        <fullName evidence="2">Uncharacterized protein</fullName>
    </submittedName>
</protein>
<gene>
    <name evidence="2" type="ORF">GGD56_003387</name>
</gene>
<feature type="region of interest" description="Disordered" evidence="1">
    <location>
        <begin position="1"/>
        <end position="21"/>
    </location>
</feature>
<comment type="caution">
    <text evidence="2">The sequence shown here is derived from an EMBL/GenBank/DDBJ whole genome shotgun (WGS) entry which is preliminary data.</text>
</comment>
<dbReference type="Proteomes" id="UP000551353">
    <property type="component" value="Unassembled WGS sequence"/>
</dbReference>